<evidence type="ECO:0000313" key="2">
    <source>
        <dbReference type="Proteomes" id="UP000030669"/>
    </source>
</evidence>
<dbReference type="Proteomes" id="UP000030669">
    <property type="component" value="Unassembled WGS sequence"/>
</dbReference>
<dbReference type="RefSeq" id="XP_007867509.1">
    <property type="nucleotide sequence ID" value="XM_007869318.1"/>
</dbReference>
<dbReference type="STRING" id="670483.S7Q403"/>
<protein>
    <recommendedName>
        <fullName evidence="3">F-box domain-containing protein</fullName>
    </recommendedName>
</protein>
<gene>
    <name evidence="1" type="ORF">GLOTRDRAFT_130581</name>
</gene>
<keyword evidence="2" id="KW-1185">Reference proteome</keyword>
<accession>S7Q403</accession>
<dbReference type="AlphaFoldDB" id="S7Q403"/>
<dbReference type="OrthoDB" id="2785713at2759"/>
<evidence type="ECO:0000313" key="1">
    <source>
        <dbReference type="EMBL" id="EPQ54198.1"/>
    </source>
</evidence>
<proteinExistence type="predicted"/>
<evidence type="ECO:0008006" key="3">
    <source>
        <dbReference type="Google" id="ProtNLM"/>
    </source>
</evidence>
<organism evidence="1 2">
    <name type="scientific">Gloeophyllum trabeum (strain ATCC 11539 / FP-39264 / Madison 617)</name>
    <name type="common">Brown rot fungus</name>
    <dbReference type="NCBI Taxonomy" id="670483"/>
    <lineage>
        <taxon>Eukaryota</taxon>
        <taxon>Fungi</taxon>
        <taxon>Dikarya</taxon>
        <taxon>Basidiomycota</taxon>
        <taxon>Agaricomycotina</taxon>
        <taxon>Agaricomycetes</taxon>
        <taxon>Gloeophyllales</taxon>
        <taxon>Gloeophyllaceae</taxon>
        <taxon>Gloeophyllum</taxon>
    </lineage>
</organism>
<dbReference type="KEGG" id="gtr:GLOTRDRAFT_130581"/>
<dbReference type="GeneID" id="19302129"/>
<dbReference type="EMBL" id="KB469304">
    <property type="protein sequence ID" value="EPQ54198.1"/>
    <property type="molecule type" value="Genomic_DNA"/>
</dbReference>
<name>S7Q403_GLOTA</name>
<sequence>MKFLQLNEDILAVILLFVDNSSAKQLSVTCQALFPLATCHLVRAPAFALHSDQVRAFKRFLLSDRGRIWIPYLRRIAISSEACHKPRGLGSAEFLYASLDYGLPSVLAEIIEEARNLARIELSYTEHLLVHGPRLRRALVNHGGIESVTFSDAGLLAKRTLSGMSRLRSVSLSTTYPSDVVTVLAPHASTLRSILIVNTNPRASATGYEEDAEKTRAEETIEVPQDISFPNVTEMWMYRLCMSDEDFARVFPKARRCIACQPA</sequence>
<reference evidence="1 2" key="1">
    <citation type="journal article" date="2012" name="Science">
        <title>The Paleozoic origin of enzymatic lignin decomposition reconstructed from 31 fungal genomes.</title>
        <authorList>
            <person name="Floudas D."/>
            <person name="Binder M."/>
            <person name="Riley R."/>
            <person name="Barry K."/>
            <person name="Blanchette R.A."/>
            <person name="Henrissat B."/>
            <person name="Martinez A.T."/>
            <person name="Otillar R."/>
            <person name="Spatafora J.W."/>
            <person name="Yadav J.S."/>
            <person name="Aerts A."/>
            <person name="Benoit I."/>
            <person name="Boyd A."/>
            <person name="Carlson A."/>
            <person name="Copeland A."/>
            <person name="Coutinho P.M."/>
            <person name="de Vries R.P."/>
            <person name="Ferreira P."/>
            <person name="Findley K."/>
            <person name="Foster B."/>
            <person name="Gaskell J."/>
            <person name="Glotzer D."/>
            <person name="Gorecki P."/>
            <person name="Heitman J."/>
            <person name="Hesse C."/>
            <person name="Hori C."/>
            <person name="Igarashi K."/>
            <person name="Jurgens J.A."/>
            <person name="Kallen N."/>
            <person name="Kersten P."/>
            <person name="Kohler A."/>
            <person name="Kuees U."/>
            <person name="Kumar T.K.A."/>
            <person name="Kuo A."/>
            <person name="LaButti K."/>
            <person name="Larrondo L.F."/>
            <person name="Lindquist E."/>
            <person name="Ling A."/>
            <person name="Lombard V."/>
            <person name="Lucas S."/>
            <person name="Lundell T."/>
            <person name="Martin R."/>
            <person name="McLaughlin D.J."/>
            <person name="Morgenstern I."/>
            <person name="Morin E."/>
            <person name="Murat C."/>
            <person name="Nagy L.G."/>
            <person name="Nolan M."/>
            <person name="Ohm R.A."/>
            <person name="Patyshakuliyeva A."/>
            <person name="Rokas A."/>
            <person name="Ruiz-Duenas F.J."/>
            <person name="Sabat G."/>
            <person name="Salamov A."/>
            <person name="Samejima M."/>
            <person name="Schmutz J."/>
            <person name="Slot J.C."/>
            <person name="St John F."/>
            <person name="Stenlid J."/>
            <person name="Sun H."/>
            <person name="Sun S."/>
            <person name="Syed K."/>
            <person name="Tsang A."/>
            <person name="Wiebenga A."/>
            <person name="Young D."/>
            <person name="Pisabarro A."/>
            <person name="Eastwood D.C."/>
            <person name="Martin F."/>
            <person name="Cullen D."/>
            <person name="Grigoriev I.V."/>
            <person name="Hibbett D.S."/>
        </authorList>
    </citation>
    <scope>NUCLEOTIDE SEQUENCE [LARGE SCALE GENOMIC DNA]</scope>
    <source>
        <strain evidence="1 2">ATCC 11539</strain>
    </source>
</reference>
<dbReference type="HOGENOM" id="CLU_1057881_0_0_1"/>